<feature type="domain" description="HD-CE" evidence="1">
    <location>
        <begin position="53"/>
        <end position="317"/>
    </location>
</feature>
<evidence type="ECO:0000259" key="1">
    <source>
        <dbReference type="Pfam" id="PF24391"/>
    </source>
</evidence>
<dbReference type="Proteomes" id="UP000004184">
    <property type="component" value="Unassembled WGS sequence"/>
</dbReference>
<name>D9WYV3_STRVT</name>
<dbReference type="OrthoDB" id="9802640at2"/>
<sequence length="908" mass="101061">MVLDESSRPELWCKAFGQEAFTENCTARDRFKQSLLNMEERAGQLASEIARDLPEFTQHDITHAYALWEIANHIAGPEICLNPAEAYVLGGAILVHDLAMSHAAHQLSGKKLRQRREWPDALAKEVREKWGRPPHPLELASPPEDLAVEADKQLLRALHAEIAEDLPLASWETLDGSTAYLMGDLELRQAYGRIIGRVAASHHWSTDEVTKILSSPVGAPAFAPIDWRADTLVTALLLRTADAAHLDATRVPSILAAVRNLSSFSKEHWLFQTRVQRPYLKNGRLVFTAPDGFASDEMGAWWLAYETLSMVDEELRNTDSVLSDNRRPTFSARGVANVESPKAFSAVTPCRDWEPVEAKVKVGDVAGLVRRLGGNELYGENWIVGLREIATNACDAVKARESLAAYRGGRPFMGRVHVWLEKKEEKIWLACSDNGIGMSPAILGGKLLDFGNTSWLSSDVVRENPGLLASNFEPAGRFGIGFFSIFMMGKEVQVTSRSISGGPSDTWVLEFSHGVEHRPILRKGSHEEELDEPGTTIKVRLDETLCEAVSTAAEGRVLLRTRISRMAWRVNERVSLVTLLRYLMPASEIDIWASDHIGGEEAQCAVSKQDWMTMDGAKLMRRMFALPEDGLTDFPESANQDDPWDGKGFAEDIAFDVGERLQVVHDAEGKPVGRIAVINPELMDDDLSYPTASIVTAGPARTDTELRQVAGLLIGRPHGAAREFAVPMASYSSMGDWVESQKEQVTRLEFDAADGWPIAIAEMAWKFGRDASDLRCWRVKDGWIDYRALVRWVEKRTSFRVADPINFRVEIGGESFFADLDEDVLVFDLSRSFYISGKGATMYWPQAPEVSDDRPFVSVFGRALEEAWGVPAGSSHQFFKRSRIEYVAAGRFQDRPIVATTYPISRAS</sequence>
<evidence type="ECO:0000313" key="3">
    <source>
        <dbReference type="Proteomes" id="UP000004184"/>
    </source>
</evidence>
<dbReference type="Gene3D" id="3.30.565.10">
    <property type="entry name" value="Histidine kinase-like ATPase, C-terminal domain"/>
    <property type="match status" value="1"/>
</dbReference>
<evidence type="ECO:0000313" key="2">
    <source>
        <dbReference type="EMBL" id="EFL33232.1"/>
    </source>
</evidence>
<dbReference type="RefSeq" id="WP_003991341.1">
    <property type="nucleotide sequence ID" value="NZ_GG657757.1"/>
</dbReference>
<dbReference type="SUPFAM" id="SSF55874">
    <property type="entry name" value="ATPase domain of HSP90 chaperone/DNA topoisomerase II/histidine kinase"/>
    <property type="match status" value="1"/>
</dbReference>
<dbReference type="Pfam" id="PF24391">
    <property type="entry name" value="HD-CE"/>
    <property type="match status" value="1"/>
</dbReference>
<dbReference type="HOGENOM" id="CLU_016600_0_0_11"/>
<reference evidence="3" key="1">
    <citation type="submission" date="2009-02" db="EMBL/GenBank/DDBJ databases">
        <title>Annotation of Streptomyces viridochromogenes strain DSM 40736.</title>
        <authorList>
            <consortium name="The Broad Institute Genome Sequencing Platform"/>
            <consortium name="Broad Institute Microbial Sequencing Center"/>
            <person name="Fischbach M."/>
            <person name="Godfrey P."/>
            <person name="Ward D."/>
            <person name="Young S."/>
            <person name="Zeng Q."/>
            <person name="Koehrsen M."/>
            <person name="Alvarado L."/>
            <person name="Berlin A.M."/>
            <person name="Bochicchio J."/>
            <person name="Borenstein D."/>
            <person name="Chapman S.B."/>
            <person name="Chen Z."/>
            <person name="Engels R."/>
            <person name="Freedman E."/>
            <person name="Gellesch M."/>
            <person name="Goldberg J."/>
            <person name="Griggs A."/>
            <person name="Gujja S."/>
            <person name="Heilman E.R."/>
            <person name="Heiman D.I."/>
            <person name="Hepburn T.A."/>
            <person name="Howarth C."/>
            <person name="Jen D."/>
            <person name="Larson L."/>
            <person name="Lewis B."/>
            <person name="Mehta T."/>
            <person name="Park D."/>
            <person name="Pearson M."/>
            <person name="Richards J."/>
            <person name="Roberts A."/>
            <person name="Saif S."/>
            <person name="Shea T.D."/>
            <person name="Shenoy N."/>
            <person name="Sisk P."/>
            <person name="Stolte C."/>
            <person name="Sykes S.N."/>
            <person name="Thomson T."/>
            <person name="Walk T."/>
            <person name="White J."/>
            <person name="Yandava C."/>
            <person name="Straight P."/>
            <person name="Clardy J."/>
            <person name="Hung D."/>
            <person name="Kolter R."/>
            <person name="Mekalanos J."/>
            <person name="Walker S."/>
            <person name="Walsh C.T."/>
            <person name="Wieland-Brown L.C."/>
            <person name="Haas B."/>
            <person name="Nusbaum C."/>
            <person name="Birren B."/>
        </authorList>
    </citation>
    <scope>NUCLEOTIDE SEQUENCE [LARGE SCALE GENOMIC DNA]</scope>
    <source>
        <strain evidence="3">DSM 40736 / JCM 4977 / BCRC 1201 / Tue 494</strain>
    </source>
</reference>
<dbReference type="InterPro" id="IPR056471">
    <property type="entry name" value="HD-CE"/>
</dbReference>
<dbReference type="InterPro" id="IPR020575">
    <property type="entry name" value="Hsp90_N"/>
</dbReference>
<dbReference type="AlphaFoldDB" id="D9WYV3"/>
<protein>
    <submittedName>
        <fullName evidence="2">ATPase domain-containing protein</fullName>
    </submittedName>
</protein>
<dbReference type="STRING" id="591159.SSQG_03750"/>
<dbReference type="InterPro" id="IPR036890">
    <property type="entry name" value="HATPase_C_sf"/>
</dbReference>
<proteinExistence type="predicted"/>
<keyword evidence="3" id="KW-1185">Reference proteome</keyword>
<dbReference type="PRINTS" id="PR00775">
    <property type="entry name" value="HEATSHOCK90"/>
</dbReference>
<dbReference type="EMBL" id="GG657757">
    <property type="protein sequence ID" value="EFL33232.1"/>
    <property type="molecule type" value="Genomic_DNA"/>
</dbReference>
<accession>D9WYV3</accession>
<organism evidence="2 3">
    <name type="scientific">Streptomyces viridochromogenes (strain DSM 40736 / JCM 4977 / BCRC 1201 / Tue 494)</name>
    <dbReference type="NCBI Taxonomy" id="591159"/>
    <lineage>
        <taxon>Bacteria</taxon>
        <taxon>Bacillati</taxon>
        <taxon>Actinomycetota</taxon>
        <taxon>Actinomycetes</taxon>
        <taxon>Kitasatosporales</taxon>
        <taxon>Streptomycetaceae</taxon>
        <taxon>Streptomyces</taxon>
    </lineage>
</organism>
<gene>
    <name evidence="2" type="ORF">SSQG_03750</name>
</gene>